<dbReference type="GO" id="GO:0016877">
    <property type="term" value="F:ligase activity, forming carbon-sulfur bonds"/>
    <property type="evidence" value="ECO:0007669"/>
    <property type="project" value="UniProtKB-ARBA"/>
</dbReference>
<dbReference type="EMBL" id="SORF01000004">
    <property type="protein sequence ID" value="TDY49708.1"/>
    <property type="molecule type" value="Genomic_DNA"/>
</dbReference>
<evidence type="ECO:0000313" key="5">
    <source>
        <dbReference type="EMBL" id="TDY49708.1"/>
    </source>
</evidence>
<comment type="caution">
    <text evidence="5">The sequence shown here is derived from an EMBL/GenBank/DDBJ whole genome shotgun (WGS) entry which is preliminary data.</text>
</comment>
<organism evidence="5 6">
    <name type="scientific">Alicyclobacillus sacchari</name>
    <dbReference type="NCBI Taxonomy" id="392010"/>
    <lineage>
        <taxon>Bacteria</taxon>
        <taxon>Bacillati</taxon>
        <taxon>Bacillota</taxon>
        <taxon>Bacilli</taxon>
        <taxon>Bacillales</taxon>
        <taxon>Alicyclobacillaceae</taxon>
        <taxon>Alicyclobacillus</taxon>
    </lineage>
</organism>
<keyword evidence="6" id="KW-1185">Reference proteome</keyword>
<comment type="similarity">
    <text evidence="1">Belongs to the ATP-dependent AMP-binding enzyme family.</text>
</comment>
<dbReference type="RefSeq" id="WP_134159137.1">
    <property type="nucleotide sequence ID" value="NZ_SORF01000004.1"/>
</dbReference>
<evidence type="ECO:0000259" key="3">
    <source>
        <dbReference type="Pfam" id="PF00501"/>
    </source>
</evidence>
<keyword evidence="2" id="KW-0436">Ligase</keyword>
<dbReference type="FunFam" id="3.30.300.30:FF:000008">
    <property type="entry name" value="2,3-dihydroxybenzoate-AMP ligase"/>
    <property type="match status" value="1"/>
</dbReference>
<dbReference type="AlphaFoldDB" id="A0A4R8LQK6"/>
<dbReference type="InterPro" id="IPR000873">
    <property type="entry name" value="AMP-dep_synth/lig_dom"/>
</dbReference>
<dbReference type="InterPro" id="IPR050237">
    <property type="entry name" value="ATP-dep_AMP-bd_enzyme"/>
</dbReference>
<accession>A0A4R8LQK6</accession>
<dbReference type="Proteomes" id="UP000294581">
    <property type="component" value="Unassembled WGS sequence"/>
</dbReference>
<dbReference type="InterPro" id="IPR020845">
    <property type="entry name" value="AMP-binding_CS"/>
</dbReference>
<dbReference type="FunFam" id="3.40.50.12780:FF:000003">
    <property type="entry name" value="Long-chain-fatty-acid--CoA ligase FadD"/>
    <property type="match status" value="1"/>
</dbReference>
<name>A0A4R8LQK6_9BACL</name>
<evidence type="ECO:0000313" key="6">
    <source>
        <dbReference type="Proteomes" id="UP000294581"/>
    </source>
</evidence>
<dbReference type="SUPFAM" id="SSF56801">
    <property type="entry name" value="Acetyl-CoA synthetase-like"/>
    <property type="match status" value="1"/>
</dbReference>
<evidence type="ECO:0000259" key="4">
    <source>
        <dbReference type="Pfam" id="PF13193"/>
    </source>
</evidence>
<dbReference type="Gene3D" id="3.40.50.12780">
    <property type="entry name" value="N-terminal domain of ligase-like"/>
    <property type="match status" value="1"/>
</dbReference>
<dbReference type="InterPro" id="IPR045851">
    <property type="entry name" value="AMP-bd_C_sf"/>
</dbReference>
<dbReference type="Pfam" id="PF13193">
    <property type="entry name" value="AMP-binding_C"/>
    <property type="match status" value="1"/>
</dbReference>
<dbReference type="PANTHER" id="PTHR43767">
    <property type="entry name" value="LONG-CHAIN-FATTY-ACID--COA LIGASE"/>
    <property type="match status" value="1"/>
</dbReference>
<protein>
    <submittedName>
        <fullName evidence="5">Long-chain acyl-CoA synthetase</fullName>
    </submittedName>
</protein>
<dbReference type="PROSITE" id="PS00455">
    <property type="entry name" value="AMP_BINDING"/>
    <property type="match status" value="1"/>
</dbReference>
<dbReference type="PANTHER" id="PTHR43767:SF12">
    <property type="entry name" value="AMP-DEPENDENT SYNTHETASE AND LIGASE"/>
    <property type="match status" value="1"/>
</dbReference>
<dbReference type="OrthoDB" id="9765680at2"/>
<sequence>MDLGQQVYPADMATNVEIPTTSVPAMLFQSVMRQPKRTAIVAGERRISYGQLGADIQAFAAALQAVGIGIGDRVALMLPNCPEYVIAYYGTLAAGAVVAQINPMSVARELETLLLDSGAVVLVGMASARARLKTCRDRTKVHTLILVEADVVAPVTKSECDEQPGDTYGYDAFVAGGRALNLTPVTFDPSTHLAMLQYTGGTTGQLKAAMLTHRNLIANAVQTAHFFQNAFRPGQDVVLAALPLFHAFGMTLCMNVPLFLGDRIVLMRRFDPELAVDVIEREQVDMFPGVPTMLIAIANLPGLQPERLSSLRLCISGGAPLPLEVMQTFEEVSGCPVLEGYGLSETSPITHCNPPFAKRKPGTVGIALPSTAYRVVDPADHRRELPPGQMGELIVRGPQVMQGYWQMPMETADVLKDGWLCTGDIAVSDEEGYVSIVDRKKDIIIASGYNVYPREVEDILYQHPQVREAVVVGVPDAYRGETVKACIVLKPGAQASEAEIREHCRRYMAAYKVPTQVAFFDELPKSAIGKLLRRALRT</sequence>
<dbReference type="InterPro" id="IPR025110">
    <property type="entry name" value="AMP-bd_C"/>
</dbReference>
<dbReference type="Pfam" id="PF00501">
    <property type="entry name" value="AMP-binding"/>
    <property type="match status" value="1"/>
</dbReference>
<dbReference type="Gene3D" id="3.30.300.30">
    <property type="match status" value="1"/>
</dbReference>
<proteinExistence type="inferred from homology"/>
<evidence type="ECO:0000256" key="1">
    <source>
        <dbReference type="ARBA" id="ARBA00006432"/>
    </source>
</evidence>
<evidence type="ECO:0000256" key="2">
    <source>
        <dbReference type="ARBA" id="ARBA00022598"/>
    </source>
</evidence>
<reference evidence="5 6" key="1">
    <citation type="submission" date="2019-03" db="EMBL/GenBank/DDBJ databases">
        <title>Genomic Encyclopedia of Type Strains, Phase IV (KMG-IV): sequencing the most valuable type-strain genomes for metagenomic binning, comparative biology and taxonomic classification.</title>
        <authorList>
            <person name="Goeker M."/>
        </authorList>
    </citation>
    <scope>NUCLEOTIDE SEQUENCE [LARGE SCALE GENOMIC DNA]</scope>
    <source>
        <strain evidence="5 6">DSM 17974</strain>
    </source>
</reference>
<dbReference type="InterPro" id="IPR042099">
    <property type="entry name" value="ANL_N_sf"/>
</dbReference>
<feature type="domain" description="AMP-dependent synthetase/ligase" evidence="3">
    <location>
        <begin position="29"/>
        <end position="405"/>
    </location>
</feature>
<feature type="domain" description="AMP-binding enzyme C-terminal" evidence="4">
    <location>
        <begin position="455"/>
        <end position="530"/>
    </location>
</feature>
<gene>
    <name evidence="5" type="ORF">C7445_104221</name>
</gene>
<dbReference type="CDD" id="cd05936">
    <property type="entry name" value="FC-FACS_FadD_like"/>
    <property type="match status" value="1"/>
</dbReference>